<evidence type="ECO:0000313" key="3">
    <source>
        <dbReference type="Proteomes" id="UP000289738"/>
    </source>
</evidence>
<dbReference type="EMBL" id="SDMP01000004">
    <property type="protein sequence ID" value="RYR61571.1"/>
    <property type="molecule type" value="Genomic_DNA"/>
</dbReference>
<dbReference type="Proteomes" id="UP000289738">
    <property type="component" value="Chromosome A04"/>
</dbReference>
<dbReference type="AlphaFoldDB" id="A0A445DEI2"/>
<feature type="region of interest" description="Disordered" evidence="1">
    <location>
        <begin position="94"/>
        <end position="114"/>
    </location>
</feature>
<dbReference type="PANTHER" id="PTHR31286">
    <property type="entry name" value="GLYCINE-RICH CELL WALL STRUCTURAL PROTEIN 1.8-LIKE"/>
    <property type="match status" value="1"/>
</dbReference>
<sequence length="114" mass="13040">MLKVNKATSIHSREHFTRICVEIDLSRKLIPKISVLENTLNIEYEDLHLICFNCGIYSHHFESCGEAPVIREDHWGEVTKEKQVVFDGDAIVDGQERQEEISGDRLSDKNSGIN</sequence>
<keyword evidence="3" id="KW-1185">Reference proteome</keyword>
<dbReference type="STRING" id="3818.A0A445DEI2"/>
<protein>
    <submittedName>
        <fullName evidence="2">Uncharacterized protein</fullName>
    </submittedName>
</protein>
<feature type="compositionally biased region" description="Basic and acidic residues" evidence="1">
    <location>
        <begin position="94"/>
        <end position="108"/>
    </location>
</feature>
<comment type="caution">
    <text evidence="2">The sequence shown here is derived from an EMBL/GenBank/DDBJ whole genome shotgun (WGS) entry which is preliminary data.</text>
</comment>
<dbReference type="PANTHER" id="PTHR31286:SF99">
    <property type="entry name" value="DUF4283 DOMAIN-CONTAINING PROTEIN"/>
    <property type="match status" value="1"/>
</dbReference>
<name>A0A445DEI2_ARAHY</name>
<accession>A0A445DEI2</accession>
<organism evidence="2 3">
    <name type="scientific">Arachis hypogaea</name>
    <name type="common">Peanut</name>
    <dbReference type="NCBI Taxonomy" id="3818"/>
    <lineage>
        <taxon>Eukaryota</taxon>
        <taxon>Viridiplantae</taxon>
        <taxon>Streptophyta</taxon>
        <taxon>Embryophyta</taxon>
        <taxon>Tracheophyta</taxon>
        <taxon>Spermatophyta</taxon>
        <taxon>Magnoliopsida</taxon>
        <taxon>eudicotyledons</taxon>
        <taxon>Gunneridae</taxon>
        <taxon>Pentapetalae</taxon>
        <taxon>rosids</taxon>
        <taxon>fabids</taxon>
        <taxon>Fabales</taxon>
        <taxon>Fabaceae</taxon>
        <taxon>Papilionoideae</taxon>
        <taxon>50 kb inversion clade</taxon>
        <taxon>dalbergioids sensu lato</taxon>
        <taxon>Dalbergieae</taxon>
        <taxon>Pterocarpus clade</taxon>
        <taxon>Arachis</taxon>
    </lineage>
</organism>
<evidence type="ECO:0000313" key="2">
    <source>
        <dbReference type="EMBL" id="RYR61571.1"/>
    </source>
</evidence>
<dbReference type="InterPro" id="IPR040256">
    <property type="entry name" value="At4g02000-like"/>
</dbReference>
<proteinExistence type="predicted"/>
<evidence type="ECO:0000256" key="1">
    <source>
        <dbReference type="SAM" id="MobiDB-lite"/>
    </source>
</evidence>
<reference evidence="2 3" key="1">
    <citation type="submission" date="2019-01" db="EMBL/GenBank/DDBJ databases">
        <title>Sequencing of cultivated peanut Arachis hypogaea provides insights into genome evolution and oil improvement.</title>
        <authorList>
            <person name="Chen X."/>
        </authorList>
    </citation>
    <scope>NUCLEOTIDE SEQUENCE [LARGE SCALE GENOMIC DNA]</scope>
    <source>
        <strain evidence="3">cv. Fuhuasheng</strain>
        <tissue evidence="2">Leaves</tissue>
    </source>
</reference>
<gene>
    <name evidence="2" type="ORF">Ahy_A04g018751</name>
</gene>